<evidence type="ECO:0000313" key="1">
    <source>
        <dbReference type="EMBL" id="CAB4608296.1"/>
    </source>
</evidence>
<name>A0A6J6H5E5_9ZZZZ</name>
<dbReference type="InterPro" id="IPR009351">
    <property type="entry name" value="AlkZ-like"/>
</dbReference>
<gene>
    <name evidence="1" type="ORF">UFOPK1843_00650</name>
</gene>
<dbReference type="PANTHER" id="PTHR30528">
    <property type="entry name" value="CYTOPLASMIC PROTEIN"/>
    <property type="match status" value="1"/>
</dbReference>
<organism evidence="1">
    <name type="scientific">freshwater metagenome</name>
    <dbReference type="NCBI Taxonomy" id="449393"/>
    <lineage>
        <taxon>unclassified sequences</taxon>
        <taxon>metagenomes</taxon>
        <taxon>ecological metagenomes</taxon>
    </lineage>
</organism>
<dbReference type="Pfam" id="PF06224">
    <property type="entry name" value="AlkZ-like"/>
    <property type="match status" value="1"/>
</dbReference>
<dbReference type="EMBL" id="CAEZUR010000043">
    <property type="protein sequence ID" value="CAB4608296.1"/>
    <property type="molecule type" value="Genomic_DNA"/>
</dbReference>
<accession>A0A6J6H5E5</accession>
<protein>
    <submittedName>
        <fullName evidence="1">Unannotated protein</fullName>
    </submittedName>
</protein>
<proteinExistence type="predicted"/>
<dbReference type="PANTHER" id="PTHR30528:SF0">
    <property type="entry name" value="CYTOPLASMIC PROTEIN"/>
    <property type="match status" value="1"/>
</dbReference>
<reference evidence="1" key="1">
    <citation type="submission" date="2020-05" db="EMBL/GenBank/DDBJ databases">
        <authorList>
            <person name="Chiriac C."/>
            <person name="Salcher M."/>
            <person name="Ghai R."/>
            <person name="Kavagutti S V."/>
        </authorList>
    </citation>
    <scope>NUCLEOTIDE SEQUENCE</scope>
</reference>
<dbReference type="AlphaFoldDB" id="A0A6J6H5E5"/>
<sequence length="386" mass="43840">MKPLISLSKAEAKAIALDALGFSDARPQSVLDVFDRTNLLQVDSVNVFERAHYMPLFSRLGSYQKSELDDLTGGFNPELIEYWAHEASIIRTPDLPLFHWRMSDNRYTTWDTKLATWITNELKERGPLTTSDFEHPGHARKGSWWGWSDVKRTLERMFFCGALVSGGRSGFKRIYALPEQVLPSNLMASLPSQQEAQKVLLTRAAKSLGVGTQNDLADYFRMTPSKVSHLVQELVEDGKLMKLEVEGWKTTGYAIPKVNLTPPTHQGTTVLSPFDPVCWNRERTSRIFGFDYKIEIYVPEPKRVFGYYSLPLLHNGELIARLDLKSNRQQKTLQVQSSWVEESKVSKFPKSAVTKHLSHIAKWQGLKEIEIANKGNVSLELGSDRL</sequence>